<dbReference type="Proteomes" id="UP000238137">
    <property type="component" value="Unassembled WGS sequence"/>
</dbReference>
<dbReference type="SUPFAM" id="SSF51695">
    <property type="entry name" value="PLC-like phosphodiesterases"/>
    <property type="match status" value="1"/>
</dbReference>
<evidence type="ECO:0000313" key="3">
    <source>
        <dbReference type="Proteomes" id="UP000238137"/>
    </source>
</evidence>
<organism evidence="2 3">
    <name type="scientific">Paracoccus methylarcula</name>
    <dbReference type="NCBI Taxonomy" id="72022"/>
    <lineage>
        <taxon>Bacteria</taxon>
        <taxon>Pseudomonadati</taxon>
        <taxon>Pseudomonadota</taxon>
        <taxon>Alphaproteobacteria</taxon>
        <taxon>Rhodobacterales</taxon>
        <taxon>Paracoccaceae</taxon>
        <taxon>Paracoccus</taxon>
    </lineage>
</organism>
<proteinExistence type="predicted"/>
<dbReference type="OrthoDB" id="384721at2"/>
<gene>
    <name evidence="2" type="ORF">A7A09_004320</name>
</gene>
<dbReference type="EMBL" id="PXNQ02000002">
    <property type="protein sequence ID" value="RNF35636.1"/>
    <property type="molecule type" value="Genomic_DNA"/>
</dbReference>
<dbReference type="PROSITE" id="PS51704">
    <property type="entry name" value="GP_PDE"/>
    <property type="match status" value="1"/>
</dbReference>
<evidence type="ECO:0000259" key="1">
    <source>
        <dbReference type="PROSITE" id="PS51704"/>
    </source>
</evidence>
<dbReference type="Pfam" id="PF03009">
    <property type="entry name" value="GDPD"/>
    <property type="match status" value="1"/>
</dbReference>
<dbReference type="AlphaFoldDB" id="A0A3R7Q3X2"/>
<evidence type="ECO:0000313" key="2">
    <source>
        <dbReference type="EMBL" id="RNF35636.1"/>
    </source>
</evidence>
<name>A0A3R7Q3X2_9RHOB</name>
<dbReference type="InterPro" id="IPR017946">
    <property type="entry name" value="PLC-like_Pdiesterase_TIM-brl"/>
</dbReference>
<dbReference type="Gene3D" id="3.20.20.190">
    <property type="entry name" value="Phosphatidylinositol (PI) phosphodiesterase"/>
    <property type="match status" value="1"/>
</dbReference>
<protein>
    <submittedName>
        <fullName evidence="2">Phosphodiesterase</fullName>
    </submittedName>
</protein>
<dbReference type="RefSeq" id="WP_106690443.1">
    <property type="nucleotide sequence ID" value="NZ_PXNQ02000002.1"/>
</dbReference>
<comment type="caution">
    <text evidence="2">The sequence shown here is derived from an EMBL/GenBank/DDBJ whole genome shotgun (WGS) entry which is preliminary data.</text>
</comment>
<reference evidence="2" key="1">
    <citation type="submission" date="2018-05" db="EMBL/GenBank/DDBJ databases">
        <title>Reclassification of Methylarcula marina and Methylarcula terricola as Paracoccus methylarcula sp.nov., comb.nov. and Paracoccus terricola comb.nov.</title>
        <authorList>
            <person name="Shmareva M.N."/>
            <person name="Doronina N.V."/>
            <person name="Vasilenko O.V."/>
            <person name="Tarlachkov S.V."/>
            <person name="Trotsenko Y.A."/>
        </authorList>
    </citation>
    <scope>NUCLEOTIDE SEQUENCE [LARGE SCALE GENOMIC DNA]</scope>
    <source>
        <strain evidence="2">VKM B-2159</strain>
    </source>
</reference>
<dbReference type="PANTHER" id="PTHR46211">
    <property type="entry name" value="GLYCEROPHOSPHORYL DIESTER PHOSPHODIESTERASE"/>
    <property type="match status" value="1"/>
</dbReference>
<dbReference type="PANTHER" id="PTHR46211:SF1">
    <property type="entry name" value="GLYCEROPHOSPHODIESTER PHOSPHODIESTERASE, CYTOPLASMIC"/>
    <property type="match status" value="1"/>
</dbReference>
<dbReference type="GO" id="GO:0006629">
    <property type="term" value="P:lipid metabolic process"/>
    <property type="evidence" value="ECO:0007669"/>
    <property type="project" value="InterPro"/>
</dbReference>
<dbReference type="InterPro" id="IPR030395">
    <property type="entry name" value="GP_PDE_dom"/>
</dbReference>
<sequence>MRKLLPEFSRIPLSHRGLHGQGVPENSLAAARAAIAAGYGIEMDIQPAADGVPMVFHDYDLERLTGDKGPVSGHTAALLAGKRLLGSDEPIPTLAQMLELVAGRVPLLIEIKDQDGRLGPQIGELHQRVAEVLEGYEGPVAVMSFNPHIVKAFHEVCPDIPVGITSCGFPAQDWPMLDEETRSHLASIMDFDRVGACFISHHQGDLGNLRVDALKSQGVPILCWTIRSAEEEDAARGIADNITFEGYEPPVRSEDD</sequence>
<accession>A0A3R7Q3X2</accession>
<keyword evidence="3" id="KW-1185">Reference proteome</keyword>
<dbReference type="GO" id="GO:0008081">
    <property type="term" value="F:phosphoric diester hydrolase activity"/>
    <property type="evidence" value="ECO:0007669"/>
    <property type="project" value="InterPro"/>
</dbReference>
<feature type="domain" description="GP-PDE" evidence="1">
    <location>
        <begin position="10"/>
        <end position="256"/>
    </location>
</feature>